<dbReference type="InterPro" id="IPR016186">
    <property type="entry name" value="C-type_lectin-like/link_sf"/>
</dbReference>
<reference evidence="3" key="1">
    <citation type="submission" date="2025-08" db="UniProtKB">
        <authorList>
            <consortium name="Ensembl"/>
        </authorList>
    </citation>
    <scope>IDENTIFICATION</scope>
</reference>
<protein>
    <submittedName>
        <fullName evidence="3">Snaclec CTL-Eoc125-like</fullName>
    </submittedName>
</protein>
<reference evidence="3" key="2">
    <citation type="submission" date="2025-09" db="UniProtKB">
        <authorList>
            <consortium name="Ensembl"/>
        </authorList>
    </citation>
    <scope>IDENTIFICATION</scope>
</reference>
<feature type="signal peptide" evidence="1">
    <location>
        <begin position="1"/>
        <end position="21"/>
    </location>
</feature>
<evidence type="ECO:0000256" key="1">
    <source>
        <dbReference type="SAM" id="SignalP"/>
    </source>
</evidence>
<dbReference type="CDD" id="cd00037">
    <property type="entry name" value="CLECT"/>
    <property type="match status" value="1"/>
</dbReference>
<dbReference type="SUPFAM" id="SSF56436">
    <property type="entry name" value="C-type lectin-like"/>
    <property type="match status" value="2"/>
</dbReference>
<dbReference type="Ensembl" id="ENSSANT00000026545.1">
    <property type="protein sequence ID" value="ENSSANP00000024925.1"/>
    <property type="gene ID" value="ENSSANG00000012846.1"/>
</dbReference>
<dbReference type="InterPro" id="IPR001304">
    <property type="entry name" value="C-type_lectin-like"/>
</dbReference>
<dbReference type="Pfam" id="PF00059">
    <property type="entry name" value="Lectin_C"/>
    <property type="match status" value="2"/>
</dbReference>
<dbReference type="AlphaFoldDB" id="A0A671LWI5"/>
<dbReference type="PANTHER" id="PTHR45784:SF8">
    <property type="entry name" value="C-TYPE MANNOSE RECEPTOR 2-RELATED"/>
    <property type="match status" value="1"/>
</dbReference>
<proteinExistence type="predicted"/>
<feature type="chain" id="PRO_5025668354" evidence="1">
    <location>
        <begin position="22"/>
        <end position="249"/>
    </location>
</feature>
<evidence type="ECO:0000259" key="2">
    <source>
        <dbReference type="PROSITE" id="PS50041"/>
    </source>
</evidence>
<sequence length="249" mass="29109">MDVETIITTLLFLSLFGLNSSYRTHIFVNEKKNWKDAQEHCRKHYDDLSTITSRDIEIFCQNSKILDDFFFCGLQRDIQNSGWMWSNGEPATINEWDIGQGSDRGENCAAIRKSTKKLHDYDCGGHLTFYCMTDLDLILETKTWDEALDYCIERNTTLASMNSSTIMDLAMKMAENALTVNVWTGLRFLMAHWFWVNGGDLEYKAWSNEEEVQCPVMNQRCGALNRNRRVWNPTNCQERLNFFCSIRRR</sequence>
<dbReference type="Gene3D" id="3.10.100.10">
    <property type="entry name" value="Mannose-Binding Protein A, subunit A"/>
    <property type="match status" value="2"/>
</dbReference>
<accession>A0A671LWI5</accession>
<gene>
    <name evidence="3" type="primary">LOC107679254</name>
</gene>
<dbReference type="PANTHER" id="PTHR45784">
    <property type="entry name" value="C-TYPE LECTIN DOMAIN FAMILY 20 MEMBER A-RELATED"/>
    <property type="match status" value="1"/>
</dbReference>
<keyword evidence="4" id="KW-1185">Reference proteome</keyword>
<evidence type="ECO:0000313" key="3">
    <source>
        <dbReference type="Ensembl" id="ENSSANP00000024925.1"/>
    </source>
</evidence>
<feature type="domain" description="C-type lectin" evidence="2">
    <location>
        <begin position="20"/>
        <end position="132"/>
    </location>
</feature>
<dbReference type="InterPro" id="IPR016187">
    <property type="entry name" value="CTDL_fold"/>
</dbReference>
<feature type="domain" description="C-type lectin" evidence="2">
    <location>
        <begin position="140"/>
        <end position="245"/>
    </location>
</feature>
<dbReference type="Proteomes" id="UP000472260">
    <property type="component" value="Unassembled WGS sequence"/>
</dbReference>
<dbReference type="PROSITE" id="PS50041">
    <property type="entry name" value="C_TYPE_LECTIN_2"/>
    <property type="match status" value="2"/>
</dbReference>
<dbReference type="SMART" id="SM00034">
    <property type="entry name" value="CLECT"/>
    <property type="match status" value="2"/>
</dbReference>
<name>A0A671LWI5_9TELE</name>
<evidence type="ECO:0000313" key="4">
    <source>
        <dbReference type="Proteomes" id="UP000472260"/>
    </source>
</evidence>
<keyword evidence="1" id="KW-0732">Signal</keyword>
<organism evidence="3 4">
    <name type="scientific">Sinocyclocheilus anshuiensis</name>
    <dbReference type="NCBI Taxonomy" id="1608454"/>
    <lineage>
        <taxon>Eukaryota</taxon>
        <taxon>Metazoa</taxon>
        <taxon>Chordata</taxon>
        <taxon>Craniata</taxon>
        <taxon>Vertebrata</taxon>
        <taxon>Euteleostomi</taxon>
        <taxon>Actinopterygii</taxon>
        <taxon>Neopterygii</taxon>
        <taxon>Teleostei</taxon>
        <taxon>Ostariophysi</taxon>
        <taxon>Cypriniformes</taxon>
        <taxon>Cyprinidae</taxon>
        <taxon>Cyprininae</taxon>
        <taxon>Sinocyclocheilus</taxon>
    </lineage>
</organism>